<dbReference type="Pfam" id="PF13717">
    <property type="entry name" value="Zn_ribbon_4"/>
    <property type="match status" value="1"/>
</dbReference>
<dbReference type="Proteomes" id="UP001595632">
    <property type="component" value="Unassembled WGS sequence"/>
</dbReference>
<comment type="caution">
    <text evidence="4">The sequence shown here is derived from an EMBL/GenBank/DDBJ whole genome shotgun (WGS) entry which is preliminary data.</text>
</comment>
<feature type="transmembrane region" description="Helical" evidence="2">
    <location>
        <begin position="287"/>
        <end position="305"/>
    </location>
</feature>
<evidence type="ECO:0000259" key="3">
    <source>
        <dbReference type="Pfam" id="PF13717"/>
    </source>
</evidence>
<accession>A0ABV7GPT3</accession>
<organism evidence="4 5">
    <name type="scientific">Psychromarinibacter halotolerans</name>
    <dbReference type="NCBI Taxonomy" id="1775175"/>
    <lineage>
        <taxon>Bacteria</taxon>
        <taxon>Pseudomonadati</taxon>
        <taxon>Pseudomonadota</taxon>
        <taxon>Alphaproteobacteria</taxon>
        <taxon>Rhodobacterales</taxon>
        <taxon>Paracoccaceae</taxon>
        <taxon>Psychromarinibacter</taxon>
    </lineage>
</organism>
<sequence>MRLICPNCGATYEVDAGLVPPAGRDVQCSNCGHGWFQHPEGEDPHEDEDTLASAFAADVAAVDRDEPEDVSVDFPETDAGNDPTRARATYDDDYEEDYEDEATSGIAPAWDTPEDDDEDEDEAPADTEDDEDPDGDPYPDDSDDEDYDEDEDDAEDDPQTDPAGAAPHHRRELEPGIADILREEAEREAAARRAESSDDLYSQPDLGLDEDDTPEDRSPAARGRVARMRGHGADAPDDSASNRSGLLPDVDEINSTLRGQDERDDSGAIPDMAPPPQAETGMSFKSGFLIVVIIVAILVAVYALAPNIVDAVPAAEPSLRAYVDAVNQLRLVVNGGIESLIAKINGLIGG</sequence>
<keyword evidence="2" id="KW-0472">Membrane</keyword>
<keyword evidence="5" id="KW-1185">Reference proteome</keyword>
<protein>
    <submittedName>
        <fullName evidence="4">Zinc-ribbon domain-containing protein</fullName>
    </submittedName>
</protein>
<dbReference type="EMBL" id="JBHRTB010000010">
    <property type="protein sequence ID" value="MFC3142486.1"/>
    <property type="molecule type" value="Genomic_DNA"/>
</dbReference>
<dbReference type="RefSeq" id="WP_275635092.1">
    <property type="nucleotide sequence ID" value="NZ_JARGYD010000019.1"/>
</dbReference>
<proteinExistence type="predicted"/>
<evidence type="ECO:0000256" key="2">
    <source>
        <dbReference type="SAM" id="Phobius"/>
    </source>
</evidence>
<reference evidence="5" key="1">
    <citation type="journal article" date="2019" name="Int. J. Syst. Evol. Microbiol.">
        <title>The Global Catalogue of Microorganisms (GCM) 10K type strain sequencing project: providing services to taxonomists for standard genome sequencing and annotation.</title>
        <authorList>
            <consortium name="The Broad Institute Genomics Platform"/>
            <consortium name="The Broad Institute Genome Sequencing Center for Infectious Disease"/>
            <person name="Wu L."/>
            <person name="Ma J."/>
        </authorList>
    </citation>
    <scope>NUCLEOTIDE SEQUENCE [LARGE SCALE GENOMIC DNA]</scope>
    <source>
        <strain evidence="5">KCTC 52366</strain>
    </source>
</reference>
<name>A0ABV7GPT3_9RHOB</name>
<evidence type="ECO:0000313" key="4">
    <source>
        <dbReference type="EMBL" id="MFC3142486.1"/>
    </source>
</evidence>
<evidence type="ECO:0000313" key="5">
    <source>
        <dbReference type="Proteomes" id="UP001595632"/>
    </source>
</evidence>
<feature type="compositionally biased region" description="Acidic residues" evidence="1">
    <location>
        <begin position="112"/>
        <end position="159"/>
    </location>
</feature>
<gene>
    <name evidence="4" type="ORF">ACFOGP_07190</name>
</gene>
<evidence type="ECO:0000256" key="1">
    <source>
        <dbReference type="SAM" id="MobiDB-lite"/>
    </source>
</evidence>
<feature type="domain" description="Zinc finger/thioredoxin putative" evidence="3">
    <location>
        <begin position="1"/>
        <end position="35"/>
    </location>
</feature>
<keyword evidence="2" id="KW-1133">Transmembrane helix</keyword>
<dbReference type="InterPro" id="IPR011723">
    <property type="entry name" value="Znf/thioredoxin_put"/>
</dbReference>
<feature type="region of interest" description="Disordered" evidence="1">
    <location>
        <begin position="61"/>
        <end position="278"/>
    </location>
</feature>
<dbReference type="NCBIfam" id="TIGR02098">
    <property type="entry name" value="MJ0042_CXXC"/>
    <property type="match status" value="1"/>
</dbReference>
<feature type="compositionally biased region" description="Basic and acidic residues" evidence="1">
    <location>
        <begin position="180"/>
        <end position="196"/>
    </location>
</feature>
<feature type="compositionally biased region" description="Acidic residues" evidence="1">
    <location>
        <begin position="91"/>
        <end position="102"/>
    </location>
</feature>
<keyword evidence="2" id="KW-0812">Transmembrane</keyword>